<keyword evidence="3 4" id="KW-0012">Acyltransferase</keyword>
<comment type="similarity">
    <text evidence="1 4">Belongs to the antibiotic N-acetyltransferase family.</text>
</comment>
<dbReference type="GO" id="GO:0046677">
    <property type="term" value="P:response to antibiotic"/>
    <property type="evidence" value="ECO:0007669"/>
    <property type="project" value="UniProtKB-KW"/>
</dbReference>
<accession>A0AAJ1T2B7</accession>
<evidence type="ECO:0000313" key="5">
    <source>
        <dbReference type="EMBL" id="MDQ0215892.1"/>
    </source>
</evidence>
<evidence type="ECO:0000313" key="6">
    <source>
        <dbReference type="Proteomes" id="UP001237207"/>
    </source>
</evidence>
<dbReference type="InterPro" id="IPR028345">
    <property type="entry name" value="Antibiotic_NAT-like"/>
</dbReference>
<keyword evidence="2 4" id="KW-0808">Transferase</keyword>
<reference evidence="5" key="1">
    <citation type="submission" date="2023-07" db="EMBL/GenBank/DDBJ databases">
        <title>Genomic Encyclopedia of Type Strains, Phase IV (KMG-IV): sequencing the most valuable type-strain genomes for metagenomic binning, comparative biology and taxonomic classification.</title>
        <authorList>
            <person name="Goeker M."/>
        </authorList>
    </citation>
    <scope>NUCLEOTIDE SEQUENCE</scope>
    <source>
        <strain evidence="5">DSM 23947</strain>
    </source>
</reference>
<keyword evidence="4" id="KW-0046">Antibiotic resistance</keyword>
<comment type="caution">
    <text evidence="5">The sequence shown here is derived from an EMBL/GenBank/DDBJ whole genome shotgun (WGS) entry which is preliminary data.</text>
</comment>
<evidence type="ECO:0000256" key="4">
    <source>
        <dbReference type="RuleBase" id="RU365031"/>
    </source>
</evidence>
<dbReference type="EC" id="2.3.1.-" evidence="4"/>
<dbReference type="Proteomes" id="UP001237207">
    <property type="component" value="Unassembled WGS sequence"/>
</dbReference>
<evidence type="ECO:0000256" key="2">
    <source>
        <dbReference type="ARBA" id="ARBA00022679"/>
    </source>
</evidence>
<proteinExistence type="inferred from homology"/>
<dbReference type="InterPro" id="IPR003679">
    <property type="entry name" value="Amioglycoside_AcTrfase"/>
</dbReference>
<name>A0AAJ1T2B7_9BACI</name>
<keyword evidence="6" id="KW-1185">Reference proteome</keyword>
<sequence length="265" mass="29865">MNKALIDRTKKLNTIETLINDFTCLGIHPGMTVIVHSSLSSIGWVCGGEVAVIQALMEIVTEEGTIIMPTQSTENTDPKYWQYPPIPEEWWNDVRQYMPAYDPATTPTLGMGKIPETFRKFPGVLRSNHPTSSFAAWGKHAAYITENHSLDYPFGEQSPLAKIYSLDGSILFIGVDYDSCTSMHLSEFRANGHVEYKQSSAIFENGKRVWKTFTDIEEDSENFPKIGKAFEKDHSVQTGHVGQAACKLIHQRELVDFTVDYLNDH</sequence>
<dbReference type="SUPFAM" id="SSF110710">
    <property type="entry name" value="TTHA0583/YokD-like"/>
    <property type="match status" value="1"/>
</dbReference>
<gene>
    <name evidence="5" type="ORF">J2S13_002312</name>
</gene>
<evidence type="ECO:0000256" key="1">
    <source>
        <dbReference type="ARBA" id="ARBA00006383"/>
    </source>
</evidence>
<organism evidence="5 6">
    <name type="scientific">Oikeobacillus pervagus</name>
    <dbReference type="NCBI Taxonomy" id="1325931"/>
    <lineage>
        <taxon>Bacteria</taxon>
        <taxon>Bacillati</taxon>
        <taxon>Bacillota</taxon>
        <taxon>Bacilli</taxon>
        <taxon>Bacillales</taxon>
        <taxon>Bacillaceae</taxon>
        <taxon>Oikeobacillus</taxon>
    </lineage>
</organism>
<dbReference type="AlphaFoldDB" id="A0AAJ1T2B7"/>
<dbReference type="EMBL" id="JAUSUC010000029">
    <property type="protein sequence ID" value="MDQ0215892.1"/>
    <property type="molecule type" value="Genomic_DNA"/>
</dbReference>
<dbReference type="Pfam" id="PF02522">
    <property type="entry name" value="Antibiotic_NAT"/>
    <property type="match status" value="1"/>
</dbReference>
<comment type="catalytic activity">
    <reaction evidence="4">
        <text>a 2-deoxystreptamine antibiotic + acetyl-CoA = an N(3)-acetyl-2-deoxystreptamine antibiotic + CoA + H(+)</text>
        <dbReference type="Rhea" id="RHEA:12665"/>
        <dbReference type="ChEBI" id="CHEBI:15378"/>
        <dbReference type="ChEBI" id="CHEBI:57287"/>
        <dbReference type="ChEBI" id="CHEBI:57288"/>
        <dbReference type="ChEBI" id="CHEBI:57921"/>
        <dbReference type="ChEBI" id="CHEBI:77452"/>
        <dbReference type="EC" id="2.3.1.81"/>
    </reaction>
</comment>
<dbReference type="PANTHER" id="PTHR11104:SF0">
    <property type="entry name" value="SPBETA PROPHAGE-DERIVED AMINOGLYCOSIDE N(3')-ACETYLTRANSFERASE-LIKE PROTEIN YOKD"/>
    <property type="match status" value="1"/>
</dbReference>
<evidence type="ECO:0000256" key="3">
    <source>
        <dbReference type="ARBA" id="ARBA00023315"/>
    </source>
</evidence>
<protein>
    <recommendedName>
        <fullName evidence="4">Aminoglycoside N(3)-acetyltransferase</fullName>
        <ecNumber evidence="4">2.3.1.-</ecNumber>
    </recommendedName>
</protein>
<dbReference type="RefSeq" id="WP_307257890.1">
    <property type="nucleotide sequence ID" value="NZ_JAUSUC010000029.1"/>
</dbReference>
<dbReference type="GO" id="GO:0046353">
    <property type="term" value="F:aminoglycoside 3-N-acetyltransferase activity"/>
    <property type="evidence" value="ECO:0007669"/>
    <property type="project" value="UniProtKB-EC"/>
</dbReference>
<dbReference type="PANTHER" id="PTHR11104">
    <property type="entry name" value="AMINOGLYCOSIDE N3-ACETYLTRANSFERASE"/>
    <property type="match status" value="1"/>
</dbReference>